<feature type="region of interest" description="Disordered" evidence="1">
    <location>
        <begin position="196"/>
        <end position="215"/>
    </location>
</feature>
<keyword evidence="3" id="KW-1185">Reference proteome</keyword>
<organism evidence="2 3">
    <name type="scientific">Ailuropoda melanoleuca</name>
    <name type="common">Giant panda</name>
    <dbReference type="NCBI Taxonomy" id="9646"/>
    <lineage>
        <taxon>Eukaryota</taxon>
        <taxon>Metazoa</taxon>
        <taxon>Chordata</taxon>
        <taxon>Craniata</taxon>
        <taxon>Vertebrata</taxon>
        <taxon>Euteleostomi</taxon>
        <taxon>Mammalia</taxon>
        <taxon>Eutheria</taxon>
        <taxon>Laurasiatheria</taxon>
        <taxon>Carnivora</taxon>
        <taxon>Caniformia</taxon>
        <taxon>Ursidae</taxon>
        <taxon>Ailuropoda</taxon>
    </lineage>
</organism>
<protein>
    <submittedName>
        <fullName evidence="2">Transmembrane protein 141</fullName>
    </submittedName>
</protein>
<feature type="compositionally biased region" description="Polar residues" evidence="1">
    <location>
        <begin position="238"/>
        <end position="247"/>
    </location>
</feature>
<dbReference type="InParanoid" id="A0A7N5KBG0"/>
<feature type="region of interest" description="Disordered" evidence="1">
    <location>
        <begin position="238"/>
        <end position="261"/>
    </location>
</feature>
<reference evidence="2" key="3">
    <citation type="submission" date="2025-09" db="UniProtKB">
        <authorList>
            <consortium name="Ensembl"/>
        </authorList>
    </citation>
    <scope>IDENTIFICATION</scope>
</reference>
<sequence length="350" mass="38075">PGLGSEPREEEGGLGLRAWLELVPPAWLRPSTSPWRLFFFLRFYLFEGESEREGAQVGEQREKHVLRRLRPPFAPAPRPVLRGLRPLFAPAPSARPAQAPPACSRGPASHGEPGPVPGGRHRGRQAPGTGGVCRVPVEGLREGRFHLCHRHWCNLRPADVRSEEVSVPLPVECAGGRGHRLSGQLLGDPSGVAQMQQPLALPGDGAAPQRQGHRSAQLGELQLGRRRPGARNFQNTALRASSPQACTPASHRPSSHPKVTQRGPLHTCMARSANPGQTFAPAQVRPKGLSLRWLASQRAVKNMEDTESWRGSERPWALGGRDFCMPWRSDTPCLALASPAVRGDSCCRAC</sequence>
<feature type="region of interest" description="Disordered" evidence="1">
    <location>
        <begin position="91"/>
        <end position="132"/>
    </location>
</feature>
<feature type="compositionally biased region" description="Low complexity" evidence="1">
    <location>
        <begin position="91"/>
        <end position="102"/>
    </location>
</feature>
<accession>A0A7N5KBG0</accession>
<dbReference type="Ensembl" id="ENSAMET00000029762.1">
    <property type="protein sequence ID" value="ENSAMEP00000037938.1"/>
    <property type="gene ID" value="ENSAMEG00000027528.1"/>
</dbReference>
<dbReference type="AlphaFoldDB" id="A0A7N5KBG0"/>
<reference evidence="2" key="2">
    <citation type="submission" date="2025-08" db="UniProtKB">
        <authorList>
            <consortium name="Ensembl"/>
        </authorList>
    </citation>
    <scope>IDENTIFICATION</scope>
</reference>
<dbReference type="GeneTree" id="ENSGT00520000060469"/>
<evidence type="ECO:0000313" key="2">
    <source>
        <dbReference type="Ensembl" id="ENSAMEP00000037938.1"/>
    </source>
</evidence>
<proteinExistence type="predicted"/>
<reference evidence="2 3" key="1">
    <citation type="journal article" date="2010" name="Nature">
        <title>The sequence and de novo assembly of the giant panda genome.</title>
        <authorList>
            <person name="Li R."/>
            <person name="Fan W."/>
            <person name="Tian G."/>
            <person name="Zhu H."/>
            <person name="He L."/>
            <person name="Cai J."/>
            <person name="Huang Q."/>
            <person name="Cai Q."/>
            <person name="Li B."/>
            <person name="Bai Y."/>
            <person name="Zhang Z."/>
            <person name="Zhang Y."/>
            <person name="Wang W."/>
            <person name="Li J."/>
            <person name="Wei F."/>
            <person name="Li H."/>
            <person name="Jian M."/>
            <person name="Li J."/>
            <person name="Zhang Z."/>
            <person name="Nielsen R."/>
            <person name="Li D."/>
            <person name="Gu W."/>
            <person name="Yang Z."/>
            <person name="Xuan Z."/>
            <person name="Ryder O.A."/>
            <person name="Leung F.C."/>
            <person name="Zhou Y."/>
            <person name="Cao J."/>
            <person name="Sun X."/>
            <person name="Fu Y."/>
            <person name="Fang X."/>
            <person name="Guo X."/>
            <person name="Wang B."/>
            <person name="Hou R."/>
            <person name="Shen F."/>
            <person name="Mu B."/>
            <person name="Ni P."/>
            <person name="Lin R."/>
            <person name="Qian W."/>
            <person name="Wang G."/>
            <person name="Yu C."/>
            <person name="Nie W."/>
            <person name="Wang J."/>
            <person name="Wu Z."/>
            <person name="Liang H."/>
            <person name="Min J."/>
            <person name="Wu Q."/>
            <person name="Cheng S."/>
            <person name="Ruan J."/>
            <person name="Wang M."/>
            <person name="Shi Z."/>
            <person name="Wen M."/>
            <person name="Liu B."/>
            <person name="Ren X."/>
            <person name="Zheng H."/>
            <person name="Dong D."/>
            <person name="Cook K."/>
            <person name="Shan G."/>
            <person name="Zhang H."/>
            <person name="Kosiol C."/>
            <person name="Xie X."/>
            <person name="Lu Z."/>
            <person name="Zheng H."/>
            <person name="Li Y."/>
            <person name="Steiner C.C."/>
            <person name="Lam T.T."/>
            <person name="Lin S."/>
            <person name="Zhang Q."/>
            <person name="Li G."/>
            <person name="Tian J."/>
            <person name="Gong T."/>
            <person name="Liu H."/>
            <person name="Zhang D."/>
            <person name="Fang L."/>
            <person name="Ye C."/>
            <person name="Zhang J."/>
            <person name="Hu W."/>
            <person name="Xu A."/>
            <person name="Ren Y."/>
            <person name="Zhang G."/>
            <person name="Bruford M.W."/>
            <person name="Li Q."/>
            <person name="Ma L."/>
            <person name="Guo Y."/>
            <person name="An N."/>
            <person name="Hu Y."/>
            <person name="Zheng Y."/>
            <person name="Shi Y."/>
            <person name="Li Z."/>
            <person name="Liu Q."/>
            <person name="Chen Y."/>
            <person name="Zhao J."/>
            <person name="Qu N."/>
            <person name="Zhao S."/>
            <person name="Tian F."/>
            <person name="Wang X."/>
            <person name="Wang H."/>
            <person name="Xu L."/>
            <person name="Liu X."/>
            <person name="Vinar T."/>
            <person name="Wang Y."/>
            <person name="Lam T.W."/>
            <person name="Yiu S.M."/>
            <person name="Liu S."/>
            <person name="Zhang H."/>
            <person name="Li D."/>
            <person name="Huang Y."/>
            <person name="Wang X."/>
            <person name="Yang G."/>
            <person name="Jiang Z."/>
            <person name="Wang J."/>
            <person name="Qin N."/>
            <person name="Li L."/>
            <person name="Li J."/>
            <person name="Bolund L."/>
            <person name="Kristiansen K."/>
            <person name="Wong G.K."/>
            <person name="Olson M."/>
            <person name="Zhang X."/>
            <person name="Li S."/>
            <person name="Yang H."/>
            <person name="Wang J."/>
            <person name="Wang J."/>
        </authorList>
    </citation>
    <scope>NUCLEOTIDE SEQUENCE [LARGE SCALE GENOMIC DNA]</scope>
</reference>
<gene>
    <name evidence="2" type="primary">TMEM141</name>
</gene>
<evidence type="ECO:0000256" key="1">
    <source>
        <dbReference type="SAM" id="MobiDB-lite"/>
    </source>
</evidence>
<name>A0A7N5KBG0_AILME</name>
<evidence type="ECO:0000313" key="3">
    <source>
        <dbReference type="Proteomes" id="UP000008912"/>
    </source>
</evidence>
<dbReference type="Proteomes" id="UP000008912">
    <property type="component" value="Unassembled WGS sequence"/>
</dbReference>